<dbReference type="InterPro" id="IPR032801">
    <property type="entry name" value="PXL2A/B/C"/>
</dbReference>
<dbReference type="CDD" id="cd02970">
    <property type="entry name" value="PRX_like2"/>
    <property type="match status" value="1"/>
</dbReference>
<dbReference type="PANTHER" id="PTHR28630:SF3">
    <property type="entry name" value="PEROXIREDOXIN-LIKE 2C"/>
    <property type="match status" value="1"/>
</dbReference>
<feature type="region of interest" description="Disordered" evidence="1">
    <location>
        <begin position="1"/>
        <end position="21"/>
    </location>
</feature>
<keyword evidence="3" id="KW-1185">Reference proteome</keyword>
<protein>
    <submittedName>
        <fullName evidence="2">Thioredoxin AAED1</fullName>
    </submittedName>
</protein>
<name>A0A498NA76_LABRO</name>
<dbReference type="EMBL" id="QBIY01011857">
    <property type="protein sequence ID" value="RXN28644.1"/>
    <property type="molecule type" value="Genomic_DNA"/>
</dbReference>
<organism evidence="2 3">
    <name type="scientific">Labeo rohita</name>
    <name type="common">Indian major carp</name>
    <name type="synonym">Cyprinus rohita</name>
    <dbReference type="NCBI Taxonomy" id="84645"/>
    <lineage>
        <taxon>Eukaryota</taxon>
        <taxon>Metazoa</taxon>
        <taxon>Chordata</taxon>
        <taxon>Craniata</taxon>
        <taxon>Vertebrata</taxon>
        <taxon>Euteleostomi</taxon>
        <taxon>Actinopterygii</taxon>
        <taxon>Neopterygii</taxon>
        <taxon>Teleostei</taxon>
        <taxon>Ostariophysi</taxon>
        <taxon>Cypriniformes</taxon>
        <taxon>Cyprinidae</taxon>
        <taxon>Labeoninae</taxon>
        <taxon>Labeonini</taxon>
        <taxon>Labeo</taxon>
    </lineage>
</organism>
<proteinExistence type="predicted"/>
<reference evidence="2 3" key="1">
    <citation type="submission" date="2018-03" db="EMBL/GenBank/DDBJ databases">
        <title>Draft genome sequence of Rohu Carp (Labeo rohita).</title>
        <authorList>
            <person name="Das P."/>
            <person name="Kushwaha B."/>
            <person name="Joshi C.G."/>
            <person name="Kumar D."/>
            <person name="Nagpure N.S."/>
            <person name="Sahoo L."/>
            <person name="Das S.P."/>
            <person name="Bit A."/>
            <person name="Patnaik S."/>
            <person name="Meher P.K."/>
            <person name="Jayasankar P."/>
            <person name="Koringa P.G."/>
            <person name="Patel N.V."/>
            <person name="Hinsu A.T."/>
            <person name="Kumar R."/>
            <person name="Pandey M."/>
            <person name="Agarwal S."/>
            <person name="Srivastava S."/>
            <person name="Singh M."/>
            <person name="Iquebal M.A."/>
            <person name="Jaiswal S."/>
            <person name="Angadi U.B."/>
            <person name="Kumar N."/>
            <person name="Raza M."/>
            <person name="Shah T.M."/>
            <person name="Rai A."/>
            <person name="Jena J.K."/>
        </authorList>
    </citation>
    <scope>NUCLEOTIDE SEQUENCE [LARGE SCALE GENOMIC DNA]</scope>
    <source>
        <strain evidence="2">DASCIFA01</strain>
        <tissue evidence="2">Testis</tissue>
    </source>
</reference>
<accession>A0A498NA76</accession>
<dbReference type="AlphaFoldDB" id="A0A498NA76"/>
<dbReference type="Proteomes" id="UP000290572">
    <property type="component" value="Unassembled WGS sequence"/>
</dbReference>
<evidence type="ECO:0000313" key="2">
    <source>
        <dbReference type="EMBL" id="RXN28644.1"/>
    </source>
</evidence>
<gene>
    <name evidence="2" type="ORF">ROHU_019245</name>
</gene>
<dbReference type="Pfam" id="PF13911">
    <property type="entry name" value="AhpC-TSA_2"/>
    <property type="match status" value="1"/>
</dbReference>
<evidence type="ECO:0000256" key="1">
    <source>
        <dbReference type="SAM" id="MobiDB-lite"/>
    </source>
</evidence>
<comment type="caution">
    <text evidence="2">The sequence shown here is derived from an EMBL/GenBank/DDBJ whole genome shotgun (WGS) entry which is preliminary data.</text>
</comment>
<dbReference type="STRING" id="84645.A0A498NA76"/>
<evidence type="ECO:0000313" key="3">
    <source>
        <dbReference type="Proteomes" id="UP000290572"/>
    </source>
</evidence>
<sequence>MFQNTSGFQITEEIPPTARDESGRSLVRLSVCKEAMANHLCLKGNSLNTAITFVNILDANAYSESDREGVILADLKPLRLPATSPPLAGHVTSCQPVEDRTPTAVEESGVKIHFSESNFLCYTCKEYVEDLGKIPQNMLQESNVRLVVIGQSSWCHIEGFCSLTGYPHEMYVDPERQIYKKLGMRRGETYMETPSSSPHVKSSLLVGSLKSMWRAMTSPVFDFQGDPLQQGGALIVGPGPEVHFAHFDMNRLDHMPINWLLQLAGVQTLDFSDSPKIIHI</sequence>
<dbReference type="PANTHER" id="PTHR28630">
    <property type="match status" value="1"/>
</dbReference>